<comment type="caution">
    <text evidence="1">The sequence shown here is derived from an EMBL/GenBank/DDBJ whole genome shotgun (WGS) entry which is preliminary data.</text>
</comment>
<dbReference type="RefSeq" id="WP_212493518.1">
    <property type="nucleotide sequence ID" value="NZ_JAFCJH010000022.1"/>
</dbReference>
<accession>A0ABS5FMH0</accession>
<dbReference type="Proteomes" id="UP001315278">
    <property type="component" value="Unassembled WGS sequence"/>
</dbReference>
<evidence type="ECO:0000313" key="2">
    <source>
        <dbReference type="Proteomes" id="UP001315278"/>
    </source>
</evidence>
<protein>
    <submittedName>
        <fullName evidence="1">Uncharacterized protein</fullName>
    </submittedName>
</protein>
<organism evidence="1 2">
    <name type="scientific">Bradyrhizobium jicamae</name>
    <dbReference type="NCBI Taxonomy" id="280332"/>
    <lineage>
        <taxon>Bacteria</taxon>
        <taxon>Pseudomonadati</taxon>
        <taxon>Pseudomonadota</taxon>
        <taxon>Alphaproteobacteria</taxon>
        <taxon>Hyphomicrobiales</taxon>
        <taxon>Nitrobacteraceae</taxon>
        <taxon>Bradyrhizobium</taxon>
    </lineage>
</organism>
<evidence type="ECO:0000313" key="1">
    <source>
        <dbReference type="EMBL" id="MBR0797972.1"/>
    </source>
</evidence>
<name>A0ABS5FMH0_9BRAD</name>
<dbReference type="EMBL" id="JAFCJH010000022">
    <property type="protein sequence ID" value="MBR0797972.1"/>
    <property type="molecule type" value="Genomic_DNA"/>
</dbReference>
<gene>
    <name evidence="1" type="ORF">JQ615_21515</name>
</gene>
<sequence>MPSHYNHTRHANDRSTARSIPMMVVEIIIEYGDSCDAGYGAKKYALTKRSMSKLRKFAGREFAKVIEAYRHRNAYVVTAGANVVTVAFASKPIFH</sequence>
<reference evidence="2" key="1">
    <citation type="journal article" date="2021" name="ISME J.">
        <title>Evolutionary origin and ecological implication of a unique nif island in free-living Bradyrhizobium lineages.</title>
        <authorList>
            <person name="Tao J."/>
        </authorList>
    </citation>
    <scope>NUCLEOTIDE SEQUENCE [LARGE SCALE GENOMIC DNA]</scope>
    <source>
        <strain evidence="2">SZCCT0434</strain>
    </source>
</reference>
<proteinExistence type="predicted"/>
<keyword evidence="2" id="KW-1185">Reference proteome</keyword>